<keyword evidence="1" id="KW-0472">Membrane</keyword>
<evidence type="ECO:0000313" key="2">
    <source>
        <dbReference type="EMBL" id="JAH30886.1"/>
    </source>
</evidence>
<reference evidence="2" key="1">
    <citation type="submission" date="2014-11" db="EMBL/GenBank/DDBJ databases">
        <authorList>
            <person name="Amaro Gonzalez C."/>
        </authorList>
    </citation>
    <scope>NUCLEOTIDE SEQUENCE</scope>
</reference>
<reference evidence="2" key="2">
    <citation type="journal article" date="2015" name="Fish Shellfish Immunol.">
        <title>Early steps in the European eel (Anguilla anguilla)-Vibrio vulnificus interaction in the gills: Role of the RtxA13 toxin.</title>
        <authorList>
            <person name="Callol A."/>
            <person name="Pajuelo D."/>
            <person name="Ebbesson L."/>
            <person name="Teles M."/>
            <person name="MacKenzie S."/>
            <person name="Amaro C."/>
        </authorList>
    </citation>
    <scope>NUCLEOTIDE SEQUENCE</scope>
</reference>
<protein>
    <submittedName>
        <fullName evidence="2">Uncharacterized protein</fullName>
    </submittedName>
</protein>
<name>A0A0E9RP11_ANGAN</name>
<proteinExistence type="predicted"/>
<keyword evidence="1" id="KW-0812">Transmembrane</keyword>
<evidence type="ECO:0000256" key="1">
    <source>
        <dbReference type="SAM" id="Phobius"/>
    </source>
</evidence>
<feature type="transmembrane region" description="Helical" evidence="1">
    <location>
        <begin position="44"/>
        <end position="63"/>
    </location>
</feature>
<dbReference type="AlphaFoldDB" id="A0A0E9RP11"/>
<dbReference type="EMBL" id="GBXM01077691">
    <property type="protein sequence ID" value="JAH30886.1"/>
    <property type="molecule type" value="Transcribed_RNA"/>
</dbReference>
<sequence length="67" mass="7610">MSYFPWPWNASYFAVDFQLCRGEEGKGMSANNDLPLNRESIQTYYTVTVLLWPIGVLSIHLALPSVT</sequence>
<accession>A0A0E9RP11</accession>
<organism evidence="2">
    <name type="scientific">Anguilla anguilla</name>
    <name type="common">European freshwater eel</name>
    <name type="synonym">Muraena anguilla</name>
    <dbReference type="NCBI Taxonomy" id="7936"/>
    <lineage>
        <taxon>Eukaryota</taxon>
        <taxon>Metazoa</taxon>
        <taxon>Chordata</taxon>
        <taxon>Craniata</taxon>
        <taxon>Vertebrata</taxon>
        <taxon>Euteleostomi</taxon>
        <taxon>Actinopterygii</taxon>
        <taxon>Neopterygii</taxon>
        <taxon>Teleostei</taxon>
        <taxon>Anguilliformes</taxon>
        <taxon>Anguillidae</taxon>
        <taxon>Anguilla</taxon>
    </lineage>
</organism>
<keyword evidence="1" id="KW-1133">Transmembrane helix</keyword>